<feature type="region of interest" description="Disordered" evidence="2">
    <location>
        <begin position="1369"/>
        <end position="1388"/>
    </location>
</feature>
<feature type="compositionally biased region" description="Acidic residues" evidence="2">
    <location>
        <begin position="1128"/>
        <end position="1144"/>
    </location>
</feature>
<dbReference type="GO" id="GO:0001664">
    <property type="term" value="F:G protein-coupled receptor binding"/>
    <property type="evidence" value="ECO:0007669"/>
    <property type="project" value="TreeGrafter"/>
</dbReference>
<feature type="region of interest" description="Disordered" evidence="2">
    <location>
        <begin position="574"/>
        <end position="595"/>
    </location>
</feature>
<feature type="region of interest" description="Disordered" evidence="2">
    <location>
        <begin position="346"/>
        <end position="441"/>
    </location>
</feature>
<feature type="compositionally biased region" description="Low complexity" evidence="2">
    <location>
        <begin position="360"/>
        <end position="379"/>
    </location>
</feature>
<feature type="compositionally biased region" description="Polar residues" evidence="2">
    <location>
        <begin position="1083"/>
        <end position="1093"/>
    </location>
</feature>
<comment type="similarity">
    <text evidence="1">Belongs to the arrestin family.</text>
</comment>
<feature type="region of interest" description="Disordered" evidence="2">
    <location>
        <begin position="1077"/>
        <end position="1157"/>
    </location>
</feature>
<dbReference type="GO" id="GO:0007165">
    <property type="term" value="P:signal transduction"/>
    <property type="evidence" value="ECO:0007669"/>
    <property type="project" value="InterPro"/>
</dbReference>
<feature type="region of interest" description="Disordered" evidence="2">
    <location>
        <begin position="1314"/>
        <end position="1345"/>
    </location>
</feature>
<dbReference type="InterPro" id="IPR000698">
    <property type="entry name" value="Arrestin"/>
</dbReference>
<dbReference type="GO" id="GO:0005737">
    <property type="term" value="C:cytoplasm"/>
    <property type="evidence" value="ECO:0007669"/>
    <property type="project" value="TreeGrafter"/>
</dbReference>
<gene>
    <name evidence="4" type="ORF">UBRO_20721</name>
</gene>
<dbReference type="Proteomes" id="UP000179920">
    <property type="component" value="Chromosome IX"/>
</dbReference>
<dbReference type="GO" id="GO:0002031">
    <property type="term" value="P:G protein-coupled receptor internalization"/>
    <property type="evidence" value="ECO:0007669"/>
    <property type="project" value="TreeGrafter"/>
</dbReference>
<dbReference type="PANTHER" id="PTHR11792">
    <property type="entry name" value="ARRESTIN"/>
    <property type="match status" value="1"/>
</dbReference>
<evidence type="ECO:0000313" key="5">
    <source>
        <dbReference type="Proteomes" id="UP000179920"/>
    </source>
</evidence>
<feature type="compositionally biased region" description="Polar residues" evidence="2">
    <location>
        <begin position="164"/>
        <end position="173"/>
    </location>
</feature>
<feature type="compositionally biased region" description="Polar residues" evidence="2">
    <location>
        <begin position="1506"/>
        <end position="1519"/>
    </location>
</feature>
<feature type="compositionally biased region" description="Acidic residues" evidence="2">
    <location>
        <begin position="1314"/>
        <end position="1323"/>
    </location>
</feature>
<feature type="compositionally biased region" description="Low complexity" evidence="2">
    <location>
        <begin position="1112"/>
        <end position="1126"/>
    </location>
</feature>
<feature type="region of interest" description="Disordered" evidence="2">
    <location>
        <begin position="1636"/>
        <end position="1687"/>
    </location>
</feature>
<dbReference type="SMART" id="SM01017">
    <property type="entry name" value="Arrestin_C"/>
    <property type="match status" value="1"/>
</dbReference>
<feature type="domain" description="Arrestin C-terminal-like" evidence="3">
    <location>
        <begin position="813"/>
        <end position="974"/>
    </location>
</feature>
<name>A0A1K0G5Z9_9BASI</name>
<feature type="compositionally biased region" description="Basic and acidic residues" evidence="2">
    <location>
        <begin position="186"/>
        <end position="196"/>
    </location>
</feature>
<feature type="region of interest" description="Disordered" evidence="2">
    <location>
        <begin position="490"/>
        <end position="547"/>
    </location>
</feature>
<dbReference type="PANTHER" id="PTHR11792:SF17">
    <property type="entry name" value="KURTZ ARRESTIN"/>
    <property type="match status" value="1"/>
</dbReference>
<feature type="compositionally biased region" description="Low complexity" evidence="2">
    <location>
        <begin position="118"/>
        <end position="150"/>
    </location>
</feature>
<feature type="region of interest" description="Disordered" evidence="2">
    <location>
        <begin position="989"/>
        <end position="1008"/>
    </location>
</feature>
<evidence type="ECO:0000256" key="1">
    <source>
        <dbReference type="ARBA" id="ARBA00005298"/>
    </source>
</evidence>
<dbReference type="EMBL" id="LT558125">
    <property type="protein sequence ID" value="SAM82921.1"/>
    <property type="molecule type" value="Genomic_DNA"/>
</dbReference>
<feature type="compositionally biased region" description="Polar residues" evidence="2">
    <location>
        <begin position="262"/>
        <end position="276"/>
    </location>
</feature>
<accession>A0A1K0G5Z9</accession>
<dbReference type="SUPFAM" id="SSF81296">
    <property type="entry name" value="E set domains"/>
    <property type="match status" value="1"/>
</dbReference>
<evidence type="ECO:0000256" key="2">
    <source>
        <dbReference type="SAM" id="MobiDB-lite"/>
    </source>
</evidence>
<evidence type="ECO:0000313" key="4">
    <source>
        <dbReference type="EMBL" id="SAM82921.1"/>
    </source>
</evidence>
<feature type="region of interest" description="Disordered" evidence="2">
    <location>
        <begin position="1500"/>
        <end position="1599"/>
    </location>
</feature>
<protein>
    <recommendedName>
        <fullName evidence="3">Arrestin C-terminal-like domain-containing protein</fullName>
    </recommendedName>
</protein>
<feature type="compositionally biased region" description="Low complexity" evidence="2">
    <location>
        <begin position="391"/>
        <end position="404"/>
    </location>
</feature>
<dbReference type="Pfam" id="PF02752">
    <property type="entry name" value="Arrestin_C"/>
    <property type="match status" value="1"/>
</dbReference>
<feature type="region of interest" description="Disordered" evidence="2">
    <location>
        <begin position="1"/>
        <end position="21"/>
    </location>
</feature>
<feature type="region of interest" description="Disordered" evidence="2">
    <location>
        <begin position="118"/>
        <end position="314"/>
    </location>
</feature>
<feature type="compositionally biased region" description="Polar residues" evidence="2">
    <location>
        <begin position="1147"/>
        <end position="1157"/>
    </location>
</feature>
<dbReference type="Gene3D" id="2.60.40.640">
    <property type="match status" value="1"/>
</dbReference>
<dbReference type="OrthoDB" id="298939at2759"/>
<sequence>MSGLGIDFGNESEAYSTDTGSRVSAASTLTSGFHSRTRAHMIPKKSSMNKMRGARPKTAEEDARRVRIVSGEPSVLGHGAYTDEDFMSPISVEDIVVQPHNLHSLSAAVAVMNGYSTDTATSSTETETDSDQSPTLTESSVTSSSSGASSAQRINTLKKHNSHADLSTETVRASQARLAPNNGRPVSEHIVIEHGRSVHKSQSNTSVASGYRSDGGSSLGRSAEIPRGVGRSVGRGGHHKLSIRGVASRQGTLQGRLGPKAGTTQTTNSHTASQIEPVSDDETEVMVPDGFGGHTRVKQPRSRPAAVEPAAPPPALLQRIDIFYGPDGSETARIDHETGTISELASQIGGSDAGPGAVPSRISSSKASSVSLSRSQTSSGGPKASMMKSPTNQANAHTHAAAEQGDGPVEGSTKAAALEQNRRSRTSLASVSMRSKRDLQGLEEAERGGALVSLDNYRMTYDTGLPILPHEIKALDQDSIMGSVRLGAEAQPMRSSLSQGGMRPSSSAQSHLSSSPLKAGESDAQGGKATEKVKNRPRRSLSETNVNAALLERHGTLLSTTANPLRRNKELNRLLGNSDRKLPASAAKPMTSEAQLKNSLKRSNAVTSAVAPPPAALEQGKANKARVEVDLVLESDLVVERGTLQSRMQIRVRKGSEKEGGVFLAQPKIRVVGFEELLADDTRYIFYHHASVIDGDRSNNGPSEPYYLHGSPTLSSPETASFSALACSNGGPDAEGYAEGKKGAKGSYRGKNAVVRYIVIGSVKLKSASGVNRSIAHFYRHVDLFPYLNPAVILSSALKPIQVTSSKGLFLGGSGKVHLMASLHRNTWVAGQRVYINVGIQNDTSKKINGMTLSLIRTVTLYKSRPELDMDNHSARRELDPDACQTSTTRKKIAEEELEMGQKGSRGVVTARGWWTGVEPGQRVESSHYMHVPGDALSISRGRHVEVVYSIKVSIGNSLSSDVSVELPVRVINFVSLDPPPLKKARSVFSEARSPSGGSVSERAAGGDADQMVARLKSVDAMRSPGKTEISLQNYDRDQQAARMLSPGEVQEEQQRHLQHQKSLNFINHAIRSATARRGVDVTPTTNSSSARTPSPAGLGIGVLDSRSVLESTSGHSPSGGSSTDGVSDADEDHADDEFDEEEGDNTKTPMATTRQGHCNTVYPPGCEPYEQHHLEAHQVAHHLSSNFSQLPVTLHLPGGMHHMQQVQMQMYQMAAVNPAYFQRANTVAAAGAMGGMLPMLSINNANAVSLDEIGDDYDDEEREDRTLALNDESMAEMNMIIGSARLDDDVEYGQFDDSMYADEVNMGPVLEEEEVRDQGEEEGGAKGWSLRRGGSSEDEQAEDENRWIAGEEADDVAEVSSIMQTVSIAPGPNEGRTAPPPSTASATSSCLARHCYGEKVEQNMNKDPSAQLPQQVIRAAPSSENLVERSGKVAITRTHARSATAEEEELSTGNLKRHSGNLCFRYPQGLPQGQQQRGHGATHSVTGLKPLILIPRAIASDKKSSAGSRTPESATFSPSEMGVGNGEREESVISEEAQSGPQEMEVSDGGLPRSSTLQSIATHAKSQQTLRHSDSTSSLVSDAGTTTPSGALSRSHSTHNLRGAAVMVPSVRNKIAMLERRSAALREFTAVVGAGSGGNSPAGSPSKSGLAASTSTGRVAQLAERAKRAGSTGGLTPSGSRLGRKGSFMSVAESEDGGGSMVSSVVSVPDYMKAAAGSGGGGVGFNAPVLRNVG</sequence>
<dbReference type="InterPro" id="IPR011022">
    <property type="entry name" value="Arrestin_C-like"/>
</dbReference>
<dbReference type="InterPro" id="IPR014756">
    <property type="entry name" value="Ig_E-set"/>
</dbReference>
<feature type="compositionally biased region" description="Polar residues" evidence="2">
    <location>
        <begin position="1554"/>
        <end position="1599"/>
    </location>
</feature>
<organism evidence="4 5">
    <name type="scientific">Ustilago bromivora</name>
    <dbReference type="NCBI Taxonomy" id="307758"/>
    <lineage>
        <taxon>Eukaryota</taxon>
        <taxon>Fungi</taxon>
        <taxon>Dikarya</taxon>
        <taxon>Basidiomycota</taxon>
        <taxon>Ustilaginomycotina</taxon>
        <taxon>Ustilaginomycetes</taxon>
        <taxon>Ustilaginales</taxon>
        <taxon>Ustilaginaceae</taxon>
        <taxon>Ustilago</taxon>
    </lineage>
</organism>
<reference evidence="5" key="1">
    <citation type="submission" date="2016-04" db="EMBL/GenBank/DDBJ databases">
        <authorList>
            <person name="Guldener U."/>
            <person name="Guldener U."/>
        </authorList>
    </citation>
    <scope>NUCLEOTIDE SEQUENCE [LARGE SCALE GENOMIC DNA]</scope>
    <source>
        <strain evidence="5">UB2112</strain>
    </source>
</reference>
<proteinExistence type="inferred from homology"/>
<feature type="compositionally biased region" description="Low complexity" evidence="2">
    <location>
        <begin position="505"/>
        <end position="515"/>
    </location>
</feature>
<dbReference type="InterPro" id="IPR014752">
    <property type="entry name" value="Arrestin-like_C"/>
</dbReference>
<evidence type="ECO:0000259" key="3">
    <source>
        <dbReference type="SMART" id="SM01017"/>
    </source>
</evidence>